<keyword evidence="4" id="KW-1003">Cell membrane</keyword>
<dbReference type="InterPro" id="IPR052168">
    <property type="entry name" value="Cytochrome_b561_oxidase"/>
</dbReference>
<comment type="subcellular location">
    <subcellularLocation>
        <location evidence="2">Cell membrane</location>
        <topology evidence="2">Multi-pass membrane protein</topology>
    </subcellularLocation>
</comment>
<dbReference type="AlphaFoldDB" id="A0A7Y6N006"/>
<dbReference type="SUPFAM" id="SSF81342">
    <property type="entry name" value="Transmembrane di-heme cytochromes"/>
    <property type="match status" value="1"/>
</dbReference>
<dbReference type="GO" id="GO:0020037">
    <property type="term" value="F:heme binding"/>
    <property type="evidence" value="ECO:0007669"/>
    <property type="project" value="TreeGrafter"/>
</dbReference>
<keyword evidence="7" id="KW-0479">Metal-binding</keyword>
<evidence type="ECO:0000256" key="7">
    <source>
        <dbReference type="ARBA" id="ARBA00022723"/>
    </source>
</evidence>
<keyword evidence="11 13" id="KW-0472">Membrane</keyword>
<dbReference type="GO" id="GO:0005886">
    <property type="term" value="C:plasma membrane"/>
    <property type="evidence" value="ECO:0007669"/>
    <property type="project" value="UniProtKB-SubCell"/>
</dbReference>
<evidence type="ECO:0000313" key="15">
    <source>
        <dbReference type="EMBL" id="NUY01010.1"/>
    </source>
</evidence>
<organism evidence="15 16">
    <name type="scientific">Paraburkholderia youngii</name>
    <dbReference type="NCBI Taxonomy" id="2782701"/>
    <lineage>
        <taxon>Bacteria</taxon>
        <taxon>Pseudomonadati</taxon>
        <taxon>Pseudomonadota</taxon>
        <taxon>Betaproteobacteria</taxon>
        <taxon>Burkholderiales</taxon>
        <taxon>Burkholderiaceae</taxon>
        <taxon>Paraburkholderia</taxon>
    </lineage>
</organism>
<dbReference type="GO" id="GO:0046872">
    <property type="term" value="F:metal ion binding"/>
    <property type="evidence" value="ECO:0007669"/>
    <property type="project" value="UniProtKB-KW"/>
</dbReference>
<evidence type="ECO:0000256" key="3">
    <source>
        <dbReference type="ARBA" id="ARBA00022448"/>
    </source>
</evidence>
<dbReference type="InterPro" id="IPR016174">
    <property type="entry name" value="Di-haem_cyt_TM"/>
</dbReference>
<keyword evidence="10" id="KW-0408">Iron</keyword>
<dbReference type="Pfam" id="PF01292">
    <property type="entry name" value="Ni_hydr_CYTB"/>
    <property type="match status" value="1"/>
</dbReference>
<dbReference type="GO" id="GO:0009055">
    <property type="term" value="F:electron transfer activity"/>
    <property type="evidence" value="ECO:0007669"/>
    <property type="project" value="InterPro"/>
</dbReference>
<dbReference type="Proteomes" id="UP000594380">
    <property type="component" value="Unassembled WGS sequence"/>
</dbReference>
<comment type="cofactor">
    <cofactor evidence="1">
        <name>heme b</name>
        <dbReference type="ChEBI" id="CHEBI:60344"/>
    </cofactor>
</comment>
<evidence type="ECO:0000256" key="11">
    <source>
        <dbReference type="ARBA" id="ARBA00023136"/>
    </source>
</evidence>
<feature type="transmembrane region" description="Helical" evidence="13">
    <location>
        <begin position="95"/>
        <end position="113"/>
    </location>
</feature>
<evidence type="ECO:0000256" key="9">
    <source>
        <dbReference type="ARBA" id="ARBA00022989"/>
    </source>
</evidence>
<evidence type="ECO:0000256" key="2">
    <source>
        <dbReference type="ARBA" id="ARBA00004651"/>
    </source>
</evidence>
<evidence type="ECO:0000256" key="10">
    <source>
        <dbReference type="ARBA" id="ARBA00023004"/>
    </source>
</evidence>
<evidence type="ECO:0000256" key="4">
    <source>
        <dbReference type="ARBA" id="ARBA00022475"/>
    </source>
</evidence>
<keyword evidence="9 13" id="KW-1133">Transmembrane helix</keyword>
<name>A0A7Y6N006_9BURK</name>
<feature type="transmembrane region" description="Helical" evidence="13">
    <location>
        <begin position="50"/>
        <end position="75"/>
    </location>
</feature>
<dbReference type="PANTHER" id="PTHR30529:SF1">
    <property type="entry name" value="CYTOCHROME B561 HOMOLOG 2"/>
    <property type="match status" value="1"/>
</dbReference>
<dbReference type="InterPro" id="IPR011577">
    <property type="entry name" value="Cyt_b561_bac/Ni-Hgenase"/>
</dbReference>
<evidence type="ECO:0000256" key="8">
    <source>
        <dbReference type="ARBA" id="ARBA00022982"/>
    </source>
</evidence>
<evidence type="ECO:0000313" key="16">
    <source>
        <dbReference type="Proteomes" id="UP000594380"/>
    </source>
</evidence>
<sequence>MSPRTETLFGKKETSRHDVAWRQGMTTADSRNAKPDINVNATASAGAPRYAGLLIALHWLIALGIIGLLALGLYMVGLPKGLPVKATLINLHKSLGLTVFLLVLLRIVARVVLHRPALPPMPPWQRAAARTTQGLLYVCMVAMPLAGYLGSSFNRYGSRFWGILLPKWGWDDAHLRELFFGLHHAIGYALIALIVLHVAGAFKHQWIDRDNLLARMLP</sequence>
<dbReference type="EMBL" id="JAALDK010000001">
    <property type="protein sequence ID" value="NUY01010.1"/>
    <property type="molecule type" value="Genomic_DNA"/>
</dbReference>
<reference evidence="15 16" key="1">
    <citation type="submission" date="2020-02" db="EMBL/GenBank/DDBJ databases">
        <title>Paraburkholderia simonii sp. nov. and Paraburkholderia youngii sp. nov. Brazilian and Mexican Mimosa-associated rhizobia.</title>
        <authorList>
            <person name="Mavima L."/>
            <person name="Beukes C.W."/>
            <person name="Chan W.Y."/>
            <person name="Palmer M."/>
            <person name="De Meyer S.E."/>
            <person name="James E.K."/>
            <person name="Venter S.N."/>
            <person name="Steenkamp E.T."/>
        </authorList>
    </citation>
    <scope>NUCLEOTIDE SEQUENCE [LARGE SCALE GENOMIC DNA]</scope>
    <source>
        <strain evidence="15 16">JPY169</strain>
    </source>
</reference>
<dbReference type="Gene3D" id="1.20.950.20">
    <property type="entry name" value="Transmembrane di-heme cytochromes, Chain C"/>
    <property type="match status" value="1"/>
</dbReference>
<dbReference type="GO" id="GO:0022904">
    <property type="term" value="P:respiratory electron transport chain"/>
    <property type="evidence" value="ECO:0007669"/>
    <property type="project" value="InterPro"/>
</dbReference>
<proteinExistence type="inferred from homology"/>
<evidence type="ECO:0000256" key="6">
    <source>
        <dbReference type="ARBA" id="ARBA00022692"/>
    </source>
</evidence>
<keyword evidence="3" id="KW-0813">Transport</keyword>
<evidence type="ECO:0000256" key="13">
    <source>
        <dbReference type="SAM" id="Phobius"/>
    </source>
</evidence>
<evidence type="ECO:0000256" key="12">
    <source>
        <dbReference type="ARBA" id="ARBA00037975"/>
    </source>
</evidence>
<comment type="caution">
    <text evidence="15">The sequence shown here is derived from an EMBL/GenBank/DDBJ whole genome shotgun (WGS) entry which is preliminary data.</text>
</comment>
<comment type="similarity">
    <text evidence="12">Belongs to the cytochrome b561 family.</text>
</comment>
<protein>
    <submittedName>
        <fullName evidence="15">Cytochrome b</fullName>
    </submittedName>
</protein>
<dbReference type="PANTHER" id="PTHR30529">
    <property type="entry name" value="CYTOCHROME B561"/>
    <property type="match status" value="1"/>
</dbReference>
<keyword evidence="8" id="KW-0249">Electron transport</keyword>
<feature type="domain" description="Cytochrome b561 bacterial/Ni-hydrogenase" evidence="14">
    <location>
        <begin position="49"/>
        <end position="218"/>
    </location>
</feature>
<evidence type="ECO:0000256" key="1">
    <source>
        <dbReference type="ARBA" id="ARBA00001970"/>
    </source>
</evidence>
<evidence type="ECO:0000256" key="5">
    <source>
        <dbReference type="ARBA" id="ARBA00022617"/>
    </source>
</evidence>
<feature type="transmembrane region" description="Helical" evidence="13">
    <location>
        <begin position="134"/>
        <end position="151"/>
    </location>
</feature>
<gene>
    <name evidence="15" type="ORF">G5S42_15220</name>
</gene>
<keyword evidence="5" id="KW-0349">Heme</keyword>
<accession>A0A7Y6N006</accession>
<keyword evidence="6 13" id="KW-0812">Transmembrane</keyword>
<feature type="transmembrane region" description="Helical" evidence="13">
    <location>
        <begin position="178"/>
        <end position="199"/>
    </location>
</feature>
<evidence type="ECO:0000259" key="14">
    <source>
        <dbReference type="Pfam" id="PF01292"/>
    </source>
</evidence>